<evidence type="ECO:0000256" key="3">
    <source>
        <dbReference type="ARBA" id="ARBA00012438"/>
    </source>
</evidence>
<name>A0A0E3RCX3_METMZ</name>
<dbReference type="PATRIC" id="fig|1434115.4.peg.2191"/>
<dbReference type="SUPFAM" id="SSF52172">
    <property type="entry name" value="CheY-like"/>
    <property type="match status" value="2"/>
</dbReference>
<dbReference type="InterPro" id="IPR000014">
    <property type="entry name" value="PAS"/>
</dbReference>
<keyword evidence="6" id="KW-0547">Nucleotide-binding</keyword>
<evidence type="ECO:0000256" key="6">
    <source>
        <dbReference type="ARBA" id="ARBA00022741"/>
    </source>
</evidence>
<dbReference type="SMART" id="SM00091">
    <property type="entry name" value="PAS"/>
    <property type="match status" value="2"/>
</dbReference>
<evidence type="ECO:0000256" key="10">
    <source>
        <dbReference type="ARBA" id="ARBA00023136"/>
    </source>
</evidence>
<dbReference type="InterPro" id="IPR035965">
    <property type="entry name" value="PAS-like_dom_sf"/>
</dbReference>
<dbReference type="InterPro" id="IPR003661">
    <property type="entry name" value="HisK_dim/P_dom"/>
</dbReference>
<dbReference type="Pfam" id="PF00512">
    <property type="entry name" value="HisKA"/>
    <property type="match status" value="1"/>
</dbReference>
<dbReference type="PROSITE" id="PS50110">
    <property type="entry name" value="RESPONSE_REGULATORY"/>
    <property type="match status" value="2"/>
</dbReference>
<accession>A0A0E3RCX3</accession>
<feature type="transmembrane region" description="Helical" evidence="13">
    <location>
        <begin position="16"/>
        <end position="43"/>
    </location>
</feature>
<dbReference type="CDD" id="cd17574">
    <property type="entry name" value="REC_OmpR"/>
    <property type="match status" value="1"/>
</dbReference>
<dbReference type="PANTHER" id="PTHR43047:SF72">
    <property type="entry name" value="OSMOSENSING HISTIDINE PROTEIN KINASE SLN1"/>
    <property type="match status" value="1"/>
</dbReference>
<dbReference type="Proteomes" id="UP000033116">
    <property type="component" value="Chromosome"/>
</dbReference>
<dbReference type="FunFam" id="1.10.287.130:FF:000038">
    <property type="entry name" value="Sensory transduction histidine kinase"/>
    <property type="match status" value="1"/>
</dbReference>
<keyword evidence="13" id="KW-1133">Transmembrane helix</keyword>
<dbReference type="GeneID" id="24864932"/>
<dbReference type="InterPro" id="IPR004358">
    <property type="entry name" value="Sig_transdc_His_kin-like_C"/>
</dbReference>
<dbReference type="PRINTS" id="PR00344">
    <property type="entry name" value="BCTRLSENSOR"/>
</dbReference>
<feature type="domain" description="PAS" evidence="16">
    <location>
        <begin position="214"/>
        <end position="259"/>
    </location>
</feature>
<feature type="modified residue" description="4-aspartylphosphate" evidence="12">
    <location>
        <position position="703"/>
    </location>
</feature>
<dbReference type="SMART" id="SM00388">
    <property type="entry name" value="HisKA"/>
    <property type="match status" value="1"/>
</dbReference>
<dbReference type="GO" id="GO:0009927">
    <property type="term" value="F:histidine phosphotransfer kinase activity"/>
    <property type="evidence" value="ECO:0007669"/>
    <property type="project" value="TreeGrafter"/>
</dbReference>
<dbReference type="GO" id="GO:0000155">
    <property type="term" value="F:phosphorelay sensor kinase activity"/>
    <property type="evidence" value="ECO:0007669"/>
    <property type="project" value="InterPro"/>
</dbReference>
<dbReference type="CDD" id="cd16922">
    <property type="entry name" value="HATPase_EvgS-ArcB-TorS-like"/>
    <property type="match status" value="1"/>
</dbReference>
<evidence type="ECO:0000256" key="13">
    <source>
        <dbReference type="SAM" id="Phobius"/>
    </source>
</evidence>
<keyword evidence="5" id="KW-0808">Transferase</keyword>
<dbReference type="HOGENOM" id="CLU_000445_114_31_2"/>
<dbReference type="InterPro" id="IPR005467">
    <property type="entry name" value="His_kinase_dom"/>
</dbReference>
<dbReference type="SUPFAM" id="SSF55785">
    <property type="entry name" value="PYP-like sensor domain (PAS domain)"/>
    <property type="match status" value="2"/>
</dbReference>
<dbReference type="Gene3D" id="3.30.565.10">
    <property type="entry name" value="Histidine kinase-like ATPase, C-terminal domain"/>
    <property type="match status" value="1"/>
</dbReference>
<dbReference type="FunFam" id="3.30.565.10:FF:000010">
    <property type="entry name" value="Sensor histidine kinase RcsC"/>
    <property type="match status" value="1"/>
</dbReference>
<evidence type="ECO:0000313" key="18">
    <source>
        <dbReference type="Proteomes" id="UP000033116"/>
    </source>
</evidence>
<dbReference type="Gene3D" id="3.40.50.2300">
    <property type="match status" value="2"/>
</dbReference>
<dbReference type="InterPro" id="IPR011006">
    <property type="entry name" value="CheY-like_superfamily"/>
</dbReference>
<keyword evidence="13" id="KW-0812">Transmembrane</keyword>
<dbReference type="Pfam" id="PF13426">
    <property type="entry name" value="PAS_9"/>
    <property type="match status" value="2"/>
</dbReference>
<keyword evidence="7 17" id="KW-0418">Kinase</keyword>
<keyword evidence="4 12" id="KW-0597">Phosphoprotein</keyword>
<dbReference type="CDD" id="cd00130">
    <property type="entry name" value="PAS"/>
    <property type="match status" value="2"/>
</dbReference>
<dbReference type="RefSeq" id="WP_048043313.1">
    <property type="nucleotide sequence ID" value="NZ_CP009511.1"/>
</dbReference>
<feature type="domain" description="Histidine kinase" evidence="14">
    <location>
        <begin position="352"/>
        <end position="570"/>
    </location>
</feature>
<evidence type="ECO:0000256" key="7">
    <source>
        <dbReference type="ARBA" id="ARBA00022777"/>
    </source>
</evidence>
<dbReference type="Gene3D" id="1.10.287.130">
    <property type="match status" value="1"/>
</dbReference>
<feature type="domain" description="Response regulatory" evidence="15">
    <location>
        <begin position="776"/>
        <end position="892"/>
    </location>
</feature>
<proteinExistence type="predicted"/>
<dbReference type="EC" id="2.7.13.3" evidence="3"/>
<feature type="domain" description="Response regulatory" evidence="15">
    <location>
        <begin position="654"/>
        <end position="767"/>
    </location>
</feature>
<evidence type="ECO:0000313" key="17">
    <source>
        <dbReference type="EMBL" id="AKB61705.1"/>
    </source>
</evidence>
<evidence type="ECO:0000259" key="16">
    <source>
        <dbReference type="PROSITE" id="PS50112"/>
    </source>
</evidence>
<evidence type="ECO:0000256" key="2">
    <source>
        <dbReference type="ARBA" id="ARBA00004370"/>
    </source>
</evidence>
<dbReference type="PROSITE" id="PS50112">
    <property type="entry name" value="PAS"/>
    <property type="match status" value="1"/>
</dbReference>
<dbReference type="SUPFAM" id="SSF47384">
    <property type="entry name" value="Homodimeric domain of signal transducing histidine kinase"/>
    <property type="match status" value="1"/>
</dbReference>
<dbReference type="InterPro" id="IPR036097">
    <property type="entry name" value="HisK_dim/P_sf"/>
</dbReference>
<dbReference type="PROSITE" id="PS50109">
    <property type="entry name" value="HIS_KIN"/>
    <property type="match status" value="1"/>
</dbReference>
<sequence>MENILKPPFTKKSNELIIILVLGFIFTVAASSYNLFESIVIFIESCDSEGLGLMLVLSVYVSFGMGIFSLRRWTELENTLVLYREAECDLEEKDRMYRTLFEQSSDAVIISDGKKVLDINKKGCEIFGFGQKRPFNVSLMSFIQAEYLPELQQAFKETFRQGSSNFEMRYQKPEGEIVDIKVNLSLIDRKDNIVQLVAQDITFSKNIERSEQENRERLKAILDNTLCGILLIESSSRKIINANPIALKTAGYSEKELIGMTCYRLIGQHGEENCAALSLDQAGDLSESILLTATGKTLPILRSVVPVSIGGTGYFVESFIDLSDRKQVEEELLQAKIAAESANRSMSEFLATMSHELRTPLTAIIGFSELMLGGSTGEFDELNKKFLGNISTSGKHLLSLINSILDLSKIEAGKMELQPDYFSLQDIFSNTKNILSPLALKKNISMDFNVEPGFFVYADRTRFKQIMYNLVSNAVKFTQEGGSVEVLGTVSEKGVRVSVSDTGIGISKDEIKQLFKPFKQIDSTLSRKYEGTGLGLVLSKKFIEMHGGRIWVESEPGKGSTFTFEVPVKTLKSGEIFRAHETAEKAHKTAETCETNAIEAPVITGKAVESGKPVEPIALNELTESGAKIPVKIPKMEDISVDFKSCGSDVSAPLVMVVEDDRLSRELLVFTLKEAGYRVVQAATGEEALSLAQKLKPFVITLDLMLPEMNGWDVLENLKKDSVTSGIPVLVLSITEKNDCKMLWGAFDHLVKPVDKSVLLSSLDRLKTNLKKDSPKILIADDQESMLELMSSMIEFEGYVISLAQGGKEAIDKASTEIPDAIILDLNMPDVSGFEVIKALKKNPQTVDIPVIVCTSKDLSMQEMKMLNSSVSFVMQKEDLNKRKLLELIRRLEPENCGIFTSPAYQEVFQSDHSGLKGDSLKIR</sequence>
<evidence type="ECO:0000259" key="14">
    <source>
        <dbReference type="PROSITE" id="PS50109"/>
    </source>
</evidence>
<evidence type="ECO:0000256" key="11">
    <source>
        <dbReference type="ARBA" id="ARBA00023306"/>
    </source>
</evidence>
<evidence type="ECO:0000259" key="15">
    <source>
        <dbReference type="PROSITE" id="PS50110"/>
    </source>
</evidence>
<dbReference type="SUPFAM" id="SSF55874">
    <property type="entry name" value="ATPase domain of HSP90 chaperone/DNA topoisomerase II/histidine kinase"/>
    <property type="match status" value="1"/>
</dbReference>
<organism evidence="17 18">
    <name type="scientific">Methanosarcina mazei SarPi</name>
    <dbReference type="NCBI Taxonomy" id="1434115"/>
    <lineage>
        <taxon>Archaea</taxon>
        <taxon>Methanobacteriati</taxon>
        <taxon>Methanobacteriota</taxon>
        <taxon>Stenosarchaea group</taxon>
        <taxon>Methanomicrobia</taxon>
        <taxon>Methanosarcinales</taxon>
        <taxon>Methanosarcinaceae</taxon>
        <taxon>Methanosarcina</taxon>
    </lineage>
</organism>
<keyword evidence="11" id="KW-0131">Cell cycle</keyword>
<dbReference type="Pfam" id="PF00072">
    <property type="entry name" value="Response_reg"/>
    <property type="match status" value="2"/>
</dbReference>
<dbReference type="GO" id="GO:0005886">
    <property type="term" value="C:plasma membrane"/>
    <property type="evidence" value="ECO:0007669"/>
    <property type="project" value="TreeGrafter"/>
</dbReference>
<evidence type="ECO:0000256" key="5">
    <source>
        <dbReference type="ARBA" id="ARBA00022679"/>
    </source>
</evidence>
<feature type="modified residue" description="4-aspartylphosphate" evidence="12">
    <location>
        <position position="825"/>
    </location>
</feature>
<dbReference type="NCBIfam" id="TIGR00229">
    <property type="entry name" value="sensory_box"/>
    <property type="match status" value="2"/>
</dbReference>
<gene>
    <name evidence="17" type="ORF">MSMAP_1720</name>
</gene>
<evidence type="ECO:0000256" key="4">
    <source>
        <dbReference type="ARBA" id="ARBA00022553"/>
    </source>
</evidence>
<reference evidence="17 18" key="1">
    <citation type="submission" date="2014-07" db="EMBL/GenBank/DDBJ databases">
        <title>Methanogenic archaea and the global carbon cycle.</title>
        <authorList>
            <person name="Henriksen J.R."/>
            <person name="Luke J."/>
            <person name="Reinhart S."/>
            <person name="Benedict M.N."/>
            <person name="Youngblut N.D."/>
            <person name="Metcalf M.E."/>
            <person name="Whitaker R.J."/>
            <person name="Metcalf W.W."/>
        </authorList>
    </citation>
    <scope>NUCLEOTIDE SEQUENCE [LARGE SCALE GENOMIC DNA]</scope>
    <source>
        <strain evidence="17 18">SarPi</strain>
    </source>
</reference>
<dbReference type="InterPro" id="IPR036890">
    <property type="entry name" value="HATPase_C_sf"/>
</dbReference>
<keyword evidence="10 13" id="KW-0472">Membrane</keyword>
<dbReference type="SMART" id="SM00387">
    <property type="entry name" value="HATPase_c"/>
    <property type="match status" value="1"/>
</dbReference>
<evidence type="ECO:0000256" key="1">
    <source>
        <dbReference type="ARBA" id="ARBA00000085"/>
    </source>
</evidence>
<dbReference type="GO" id="GO:0005524">
    <property type="term" value="F:ATP binding"/>
    <property type="evidence" value="ECO:0007669"/>
    <property type="project" value="UniProtKB-KW"/>
</dbReference>
<dbReference type="CDD" id="cd00082">
    <property type="entry name" value="HisKA"/>
    <property type="match status" value="1"/>
</dbReference>
<dbReference type="EMBL" id="CP009511">
    <property type="protein sequence ID" value="AKB61705.1"/>
    <property type="molecule type" value="Genomic_DNA"/>
</dbReference>
<dbReference type="Gene3D" id="3.30.450.20">
    <property type="entry name" value="PAS domain"/>
    <property type="match status" value="2"/>
</dbReference>
<comment type="subcellular location">
    <subcellularLocation>
        <location evidence="2">Membrane</location>
    </subcellularLocation>
</comment>
<keyword evidence="8" id="KW-0067">ATP-binding</keyword>
<evidence type="ECO:0000256" key="9">
    <source>
        <dbReference type="ARBA" id="ARBA00023012"/>
    </source>
</evidence>
<evidence type="ECO:0000256" key="8">
    <source>
        <dbReference type="ARBA" id="ARBA00022840"/>
    </source>
</evidence>
<dbReference type="AlphaFoldDB" id="A0A0E3RCX3"/>
<dbReference type="PANTHER" id="PTHR43047">
    <property type="entry name" value="TWO-COMPONENT HISTIDINE PROTEIN KINASE"/>
    <property type="match status" value="1"/>
</dbReference>
<comment type="catalytic activity">
    <reaction evidence="1">
        <text>ATP + protein L-histidine = ADP + protein N-phospho-L-histidine.</text>
        <dbReference type="EC" id="2.7.13.3"/>
    </reaction>
</comment>
<keyword evidence="9" id="KW-0902">Two-component regulatory system</keyword>
<dbReference type="InterPro" id="IPR001789">
    <property type="entry name" value="Sig_transdc_resp-reg_receiver"/>
</dbReference>
<protein>
    <recommendedName>
        <fullName evidence="3">histidine kinase</fullName>
        <ecNumber evidence="3">2.7.13.3</ecNumber>
    </recommendedName>
</protein>
<dbReference type="InterPro" id="IPR003594">
    <property type="entry name" value="HATPase_dom"/>
</dbReference>
<evidence type="ECO:0000256" key="12">
    <source>
        <dbReference type="PROSITE-ProRule" id="PRU00169"/>
    </source>
</evidence>
<feature type="transmembrane region" description="Helical" evidence="13">
    <location>
        <begin position="50"/>
        <end position="70"/>
    </location>
</feature>
<dbReference type="Pfam" id="PF02518">
    <property type="entry name" value="HATPase_c"/>
    <property type="match status" value="1"/>
</dbReference>
<dbReference type="SMART" id="SM00448">
    <property type="entry name" value="REC"/>
    <property type="match status" value="2"/>
</dbReference>